<accession>E8Z651</accession>
<organism evidence="1">
    <name type="scientific">Pfiesteria piscicida</name>
    <name type="common">Phantom dinoflagellate</name>
    <dbReference type="NCBI Taxonomy" id="71001"/>
    <lineage>
        <taxon>Eukaryota</taxon>
        <taxon>Sar</taxon>
        <taxon>Alveolata</taxon>
        <taxon>Dinophyceae</taxon>
        <taxon>Peridiniales</taxon>
        <taxon>Pfiesteriaceae</taxon>
        <taxon>Pfiesteria</taxon>
    </lineage>
</organism>
<evidence type="ECO:0000313" key="1">
    <source>
        <dbReference type="EMBL" id="ACU44931.1"/>
    </source>
</evidence>
<reference evidence="1" key="2">
    <citation type="book" date="2010" name="PROCEEDINGS OF 13TH INTERNATIONAL CONFERENCE ON HARMFUL ALGAE" publisher="International Society For The Study of Harmful Algae" city="Hong Kong, China">
        <title>Dinoflagellate meta-transcriptomics enabled by spliced leader.</title>
        <editorList>
            <person name="Unknown A."/>
        </editorList>
        <authorList>
            <person name="Lin S."/>
            <person name="Zhang H."/>
        </authorList>
    </citation>
    <scope>NUCLEOTIDE SEQUENCE</scope>
    <source>
        <strain evidence="1">CCMP1831</strain>
    </source>
</reference>
<feature type="non-terminal residue" evidence="1">
    <location>
        <position position="1"/>
    </location>
</feature>
<name>E8Z651_PFIPI</name>
<dbReference type="AlphaFoldDB" id="E8Z651"/>
<proteinExistence type="evidence at transcript level"/>
<sequence>RLGPARCAPRRTPQRKVLRPMRTRLSWRTRCMAPLSLRRSSRRRRTSRVAVAVAVARARGEARVAVLARAPSTTSCRRAACRLASSQHCRDSLAAASPSELSGHRTR</sequence>
<dbReference type="EMBL" id="FJ599876">
    <property type="protein sequence ID" value="ACU44931.1"/>
    <property type="molecule type" value="mRNA"/>
</dbReference>
<reference evidence="1" key="1">
    <citation type="submission" date="2008-12" db="EMBL/GenBank/DDBJ databases">
        <authorList>
            <person name="Zhang H."/>
            <person name="Lin S."/>
        </authorList>
    </citation>
    <scope>NUCLEOTIDE SEQUENCE</scope>
    <source>
        <strain evidence="1">CCMP1831</strain>
    </source>
</reference>
<protein>
    <submittedName>
        <fullName evidence="1">Uncharacterized protein</fullName>
    </submittedName>
</protein>